<comment type="function">
    <text evidence="4">Involved in ubiquitination and subsequent proteasomal degradation of target proteins. Together with CUL1, RBX1 and a F-box protein, it forms a SCF E3 ubiquitin ligase complex. The functional specificity of this complex depends on the type of F-box protein. In the SCF complex, it serves as an adapter that links the F-box protein to CUL1.</text>
</comment>
<reference evidence="7" key="2">
    <citation type="submission" date="2020-10" db="EMBL/GenBank/DDBJ databases">
        <authorList>
            <person name="Scholz U."/>
            <person name="Mascher M."/>
            <person name="Fiebig A."/>
        </authorList>
    </citation>
    <scope>NUCLEOTIDE SEQUENCE [LARGE SCALE GENOMIC DNA]</scope>
    <source>
        <strain evidence="7">cv. Morex</strain>
    </source>
</reference>
<sequence length="169" mass="18981">MAARSLKGKAAAQEGGGLKIELVSSDKQRFSLSEPAAMLSKIISRRICGYIVDADVTIELLEFTAEPVNMVVQYCHRKAADGVKMTHGWETEFLRGLDQAQLYDVLHAASNLEIEELVDLACKGVADMIRRKAPAEIRRMLGIHDDQFTSEQREEIRRDNSWIDMTAEE</sequence>
<dbReference type="AlphaFoldDB" id="A0A8I6Y882"/>
<evidence type="ECO:0000259" key="6">
    <source>
        <dbReference type="Pfam" id="PF03931"/>
    </source>
</evidence>
<dbReference type="SMR" id="A0A8I6Y882"/>
<dbReference type="SUPFAM" id="SSF54695">
    <property type="entry name" value="POZ domain"/>
    <property type="match status" value="1"/>
</dbReference>
<dbReference type="GO" id="GO:0031146">
    <property type="term" value="P:SCF-dependent proteasomal ubiquitin-dependent protein catabolic process"/>
    <property type="evidence" value="ECO:0000318"/>
    <property type="project" value="GO_Central"/>
</dbReference>
<dbReference type="GO" id="GO:0005634">
    <property type="term" value="C:nucleus"/>
    <property type="evidence" value="ECO:0000318"/>
    <property type="project" value="GO_Central"/>
</dbReference>
<dbReference type="PIRSF" id="PIRSF028729">
    <property type="entry name" value="E3_ubiquit_lig_SCF_Skp"/>
    <property type="match status" value="1"/>
</dbReference>
<dbReference type="SMART" id="SM00512">
    <property type="entry name" value="Skp1"/>
    <property type="match status" value="1"/>
</dbReference>
<dbReference type="GO" id="GO:0016567">
    <property type="term" value="P:protein ubiquitination"/>
    <property type="evidence" value="ECO:0007669"/>
    <property type="project" value="UniProtKB-UniRule"/>
</dbReference>
<evidence type="ECO:0000313" key="8">
    <source>
        <dbReference type="Proteomes" id="UP000011116"/>
    </source>
</evidence>
<dbReference type="InterPro" id="IPR016897">
    <property type="entry name" value="SKP1"/>
</dbReference>
<reference evidence="7" key="3">
    <citation type="submission" date="2022-01" db="UniProtKB">
        <authorList>
            <consortium name="EnsemblPlants"/>
        </authorList>
    </citation>
    <scope>IDENTIFICATION</scope>
    <source>
        <strain evidence="7">subsp. vulgare</strain>
    </source>
</reference>
<dbReference type="Proteomes" id="UP000011116">
    <property type="component" value="Chromosome 5H"/>
</dbReference>
<dbReference type="Pfam" id="PF03931">
    <property type="entry name" value="Skp1_POZ"/>
    <property type="match status" value="1"/>
</dbReference>
<organism evidence="7 8">
    <name type="scientific">Hordeum vulgare subsp. vulgare</name>
    <name type="common">Domesticated barley</name>
    <dbReference type="NCBI Taxonomy" id="112509"/>
    <lineage>
        <taxon>Eukaryota</taxon>
        <taxon>Viridiplantae</taxon>
        <taxon>Streptophyta</taxon>
        <taxon>Embryophyta</taxon>
        <taxon>Tracheophyta</taxon>
        <taxon>Spermatophyta</taxon>
        <taxon>Magnoliopsida</taxon>
        <taxon>Liliopsida</taxon>
        <taxon>Poales</taxon>
        <taxon>Poaceae</taxon>
        <taxon>BOP clade</taxon>
        <taxon>Pooideae</taxon>
        <taxon>Triticodae</taxon>
        <taxon>Triticeae</taxon>
        <taxon>Hordeinae</taxon>
        <taxon>Hordeum</taxon>
    </lineage>
</organism>
<protein>
    <recommendedName>
        <fullName evidence="4">SKP1-like protein</fullName>
    </recommendedName>
</protein>
<name>A0A8I6Y882_HORVV</name>
<evidence type="ECO:0000313" key="7">
    <source>
        <dbReference type="EnsemblPlants" id="HORVU.MOREX.r3.5HG0470580.1.CDS1"/>
    </source>
</evidence>
<proteinExistence type="inferred from homology"/>
<keyword evidence="8" id="KW-1185">Reference proteome</keyword>
<feature type="domain" description="SKP1 component POZ" evidence="6">
    <location>
        <begin position="19"/>
        <end position="77"/>
    </location>
</feature>
<dbReference type="GO" id="GO:0097602">
    <property type="term" value="F:cullin family protein binding"/>
    <property type="evidence" value="ECO:0000318"/>
    <property type="project" value="GO_Central"/>
</dbReference>
<dbReference type="SUPFAM" id="SSF81382">
    <property type="entry name" value="Skp1 dimerisation domain-like"/>
    <property type="match status" value="1"/>
</dbReference>
<comment type="pathway">
    <text evidence="1 4">Protein modification; protein ubiquitination.</text>
</comment>
<evidence type="ECO:0000256" key="1">
    <source>
        <dbReference type="ARBA" id="ARBA00004906"/>
    </source>
</evidence>
<dbReference type="UniPathway" id="UPA00143"/>
<reference evidence="8" key="1">
    <citation type="journal article" date="2012" name="Nature">
        <title>A physical, genetic and functional sequence assembly of the barley genome.</title>
        <authorList>
            <consortium name="The International Barley Genome Sequencing Consortium"/>
            <person name="Mayer K.F."/>
            <person name="Waugh R."/>
            <person name="Brown J.W."/>
            <person name="Schulman A."/>
            <person name="Langridge P."/>
            <person name="Platzer M."/>
            <person name="Fincher G.B."/>
            <person name="Muehlbauer G.J."/>
            <person name="Sato K."/>
            <person name="Close T.J."/>
            <person name="Wise R.P."/>
            <person name="Stein N."/>
        </authorList>
    </citation>
    <scope>NUCLEOTIDE SEQUENCE [LARGE SCALE GENOMIC DNA]</scope>
    <source>
        <strain evidence="8">cv. Morex</strain>
    </source>
</reference>
<dbReference type="EnsemblPlants" id="HORVU.MOREX.r3.5HG0470580.1">
    <property type="protein sequence ID" value="HORVU.MOREX.r3.5HG0470580.1.CDS1"/>
    <property type="gene ID" value="HORVU.MOREX.r3.5HG0470580"/>
</dbReference>
<dbReference type="Gene3D" id="3.30.710.10">
    <property type="entry name" value="Potassium Channel Kv1.1, Chain A"/>
    <property type="match status" value="1"/>
</dbReference>
<evidence type="ECO:0000256" key="4">
    <source>
        <dbReference type="PIRNR" id="PIRNR028729"/>
    </source>
</evidence>
<dbReference type="GO" id="GO:0009867">
    <property type="term" value="P:jasmonic acid mediated signaling pathway"/>
    <property type="evidence" value="ECO:0007669"/>
    <property type="project" value="UniProtKB-ARBA"/>
</dbReference>
<evidence type="ECO:0000259" key="5">
    <source>
        <dbReference type="Pfam" id="PF01466"/>
    </source>
</evidence>
<accession>A0A8I6Y882</accession>
<dbReference type="InterPro" id="IPR011333">
    <property type="entry name" value="SKP1/BTB/POZ_sf"/>
</dbReference>
<dbReference type="InterPro" id="IPR016073">
    <property type="entry name" value="Skp1_comp_POZ"/>
</dbReference>
<evidence type="ECO:0000256" key="3">
    <source>
        <dbReference type="ARBA" id="ARBA00022786"/>
    </source>
</evidence>
<comment type="subunit">
    <text evidence="4">Part of a SCF (SKP1-cullin-F-box) protein ligase complex.</text>
</comment>
<dbReference type="InterPro" id="IPR001232">
    <property type="entry name" value="SKP1-like"/>
</dbReference>
<feature type="domain" description="SKP1 component dimerisation" evidence="5">
    <location>
        <begin position="116"/>
        <end position="163"/>
    </location>
</feature>
<evidence type="ECO:0000256" key="2">
    <source>
        <dbReference type="ARBA" id="ARBA00009993"/>
    </source>
</evidence>
<dbReference type="PANTHER" id="PTHR11165">
    <property type="entry name" value="SKP1"/>
    <property type="match status" value="1"/>
</dbReference>
<comment type="similarity">
    <text evidence="2 4">Belongs to the SKP1 family.</text>
</comment>
<keyword evidence="3 4" id="KW-0833">Ubl conjugation pathway</keyword>
<dbReference type="Gramene" id="HORVU.MOREX.r3.5HG0470580.1">
    <property type="protein sequence ID" value="HORVU.MOREX.r3.5HG0470580.1.CDS1"/>
    <property type="gene ID" value="HORVU.MOREX.r3.5HG0470580"/>
</dbReference>
<dbReference type="GO" id="GO:0005737">
    <property type="term" value="C:cytoplasm"/>
    <property type="evidence" value="ECO:0000318"/>
    <property type="project" value="GO_Central"/>
</dbReference>
<dbReference type="InterPro" id="IPR016072">
    <property type="entry name" value="Skp1_comp_dimer"/>
</dbReference>
<dbReference type="Gramene" id="HORVU.MOREX.r2.5HG0389670.1">
    <property type="protein sequence ID" value="HORVU.MOREX.r2.5HG0389670.1.CDS.1"/>
    <property type="gene ID" value="HORVU.MOREX.r2.5HG0389670"/>
</dbReference>
<dbReference type="Pfam" id="PF01466">
    <property type="entry name" value="Skp1"/>
    <property type="match status" value="1"/>
</dbReference>
<dbReference type="InterPro" id="IPR036296">
    <property type="entry name" value="SKP1-like_dim_sf"/>
</dbReference>